<protein>
    <submittedName>
        <fullName evidence="8">Permease</fullName>
    </submittedName>
</protein>
<feature type="transmembrane region" description="Helical" evidence="6">
    <location>
        <begin position="180"/>
        <end position="198"/>
    </location>
</feature>
<dbReference type="eggNOG" id="COG0697">
    <property type="taxonomic scope" value="Bacteria"/>
</dbReference>
<evidence type="ECO:0000313" key="9">
    <source>
        <dbReference type="EMBL" id="OOY34536.1"/>
    </source>
</evidence>
<dbReference type="Proteomes" id="UP000030856">
    <property type="component" value="Unassembled WGS sequence"/>
</dbReference>
<evidence type="ECO:0000259" key="7">
    <source>
        <dbReference type="Pfam" id="PF00892"/>
    </source>
</evidence>
<dbReference type="PANTHER" id="PTHR32322:SF2">
    <property type="entry name" value="EAMA DOMAIN-CONTAINING PROTEIN"/>
    <property type="match status" value="1"/>
</dbReference>
<feature type="transmembrane region" description="Helical" evidence="6">
    <location>
        <begin position="91"/>
        <end position="112"/>
    </location>
</feature>
<evidence type="ECO:0000256" key="6">
    <source>
        <dbReference type="SAM" id="Phobius"/>
    </source>
</evidence>
<comment type="similarity">
    <text evidence="2">Belongs to the EamA transporter family.</text>
</comment>
<dbReference type="PANTHER" id="PTHR32322">
    <property type="entry name" value="INNER MEMBRANE TRANSPORTER"/>
    <property type="match status" value="1"/>
</dbReference>
<accession>A0A0B0H9T3</accession>
<evidence type="ECO:0000256" key="2">
    <source>
        <dbReference type="ARBA" id="ARBA00007362"/>
    </source>
</evidence>
<evidence type="ECO:0000313" key="8">
    <source>
        <dbReference type="EMBL" id="KHF25835.1"/>
    </source>
</evidence>
<sequence>MFTTYLKLVFAVVSWGGAFVFAKMAGADIGEVEAASWRFLVSALLLTPLLFRTRFPKPTAREMLLFLVLGLSGIYFYNLFFFHGLQLIKSSLAGMIIALNPIVILLLSVYFFKERLTPKMFAGVVISITGAIVVVLGRQVPQGGEASSWLGIILILGCVISWSIYSLFGKAMMKRYSPGQLISVSVWIGAVILLLHLYLSGSSLPPVSGISLFSVFYLSAIATVLAFVWYYDAIRQIGAGFSAQFINLVPFSAALFGYFILDERISLLTLSGGVLVVTGVLITQRAKISQAEASAPCSPKQSQAADE</sequence>
<evidence type="ECO:0000313" key="11">
    <source>
        <dbReference type="Proteomes" id="UP000190962"/>
    </source>
</evidence>
<dbReference type="RefSeq" id="WP_052131960.1">
    <property type="nucleotide sequence ID" value="NZ_JRAA01000001.1"/>
</dbReference>
<dbReference type="EMBL" id="JRAA01000001">
    <property type="protein sequence ID" value="KHF25835.1"/>
    <property type="molecule type" value="Genomic_DNA"/>
</dbReference>
<dbReference type="STRING" id="2340.JV46_19730"/>
<feature type="transmembrane region" description="Helical" evidence="6">
    <location>
        <begin position="238"/>
        <end position="259"/>
    </location>
</feature>
<evidence type="ECO:0000256" key="4">
    <source>
        <dbReference type="ARBA" id="ARBA00022989"/>
    </source>
</evidence>
<keyword evidence="3 6" id="KW-0812">Transmembrane</keyword>
<comment type="caution">
    <text evidence="8">The sequence shown here is derived from an EMBL/GenBank/DDBJ whole genome shotgun (WGS) entry which is preliminary data.</text>
</comment>
<organism evidence="8 10">
    <name type="scientific">Solemya velum gill symbiont</name>
    <dbReference type="NCBI Taxonomy" id="2340"/>
    <lineage>
        <taxon>Bacteria</taxon>
        <taxon>Pseudomonadati</taxon>
        <taxon>Pseudomonadota</taxon>
        <taxon>Gammaproteobacteria</taxon>
        <taxon>sulfur-oxidizing symbionts</taxon>
    </lineage>
</organism>
<evidence type="ECO:0000313" key="10">
    <source>
        <dbReference type="Proteomes" id="UP000030856"/>
    </source>
</evidence>
<feature type="transmembrane region" description="Helical" evidence="6">
    <location>
        <begin position="119"/>
        <end position="137"/>
    </location>
</feature>
<dbReference type="InterPro" id="IPR000620">
    <property type="entry name" value="EamA_dom"/>
</dbReference>
<evidence type="ECO:0000256" key="3">
    <source>
        <dbReference type="ARBA" id="ARBA00022692"/>
    </source>
</evidence>
<dbReference type="GeneID" id="86991382"/>
<name>A0A0B0H9T3_SOVGS</name>
<dbReference type="OrthoDB" id="5186724at2"/>
<feature type="domain" description="EamA" evidence="7">
    <location>
        <begin position="150"/>
        <end position="283"/>
    </location>
</feature>
<comment type="subcellular location">
    <subcellularLocation>
        <location evidence="1">Membrane</location>
        <topology evidence="1">Multi-pass membrane protein</topology>
    </subcellularLocation>
</comment>
<gene>
    <name evidence="9" type="ORF">BOV88_09535</name>
    <name evidence="8" type="ORF">JV46_19730</name>
</gene>
<dbReference type="Proteomes" id="UP000190962">
    <property type="component" value="Unassembled WGS sequence"/>
</dbReference>
<feature type="transmembrane region" description="Helical" evidence="6">
    <location>
        <begin position="63"/>
        <end position="85"/>
    </location>
</feature>
<dbReference type="Pfam" id="PF00892">
    <property type="entry name" value="EamA"/>
    <property type="match status" value="2"/>
</dbReference>
<dbReference type="InterPro" id="IPR050638">
    <property type="entry name" value="AA-Vitamin_Transporters"/>
</dbReference>
<evidence type="ECO:0000256" key="1">
    <source>
        <dbReference type="ARBA" id="ARBA00004141"/>
    </source>
</evidence>
<proteinExistence type="inferred from homology"/>
<evidence type="ECO:0000256" key="5">
    <source>
        <dbReference type="ARBA" id="ARBA00023136"/>
    </source>
</evidence>
<keyword evidence="10" id="KW-1185">Reference proteome</keyword>
<dbReference type="EMBL" id="MPNX01000014">
    <property type="protein sequence ID" value="OOY34536.1"/>
    <property type="molecule type" value="Genomic_DNA"/>
</dbReference>
<dbReference type="GO" id="GO:0016020">
    <property type="term" value="C:membrane"/>
    <property type="evidence" value="ECO:0007669"/>
    <property type="project" value="UniProtKB-SubCell"/>
</dbReference>
<dbReference type="AlphaFoldDB" id="A0A0B0H9T3"/>
<reference evidence="8 10" key="1">
    <citation type="journal article" date="2014" name="BMC Genomics">
        <title>The genome of the intracellular bacterium of the coastal bivalve, Solemya velum: a blueprint for thriving in and out of symbiosis.</title>
        <authorList>
            <person name="Dmytrenko O."/>
            <person name="Russell S.L."/>
            <person name="Loo W.T."/>
            <person name="Fontanez K.M."/>
            <person name="Liao L."/>
            <person name="Roeselers G."/>
            <person name="Sharma R."/>
            <person name="Stewart F.J."/>
            <person name="Newton I.L."/>
            <person name="Woyke T."/>
            <person name="Wu D."/>
            <person name="Lang J.M."/>
            <person name="Eisen J.A."/>
            <person name="Cavanaugh C.M."/>
        </authorList>
    </citation>
    <scope>NUCLEOTIDE SEQUENCE [LARGE SCALE GENOMIC DNA]</scope>
    <source>
        <strain evidence="8 10">WH</strain>
    </source>
</reference>
<feature type="transmembrane region" description="Helical" evidence="6">
    <location>
        <begin position="149"/>
        <end position="168"/>
    </location>
</feature>
<feature type="transmembrane region" description="Helical" evidence="6">
    <location>
        <begin position="265"/>
        <end position="283"/>
    </location>
</feature>
<feature type="transmembrane region" description="Helical" evidence="6">
    <location>
        <begin position="34"/>
        <end position="51"/>
    </location>
</feature>
<feature type="domain" description="EamA" evidence="7">
    <location>
        <begin position="5"/>
        <end position="135"/>
    </location>
</feature>
<keyword evidence="5 6" id="KW-0472">Membrane</keyword>
<reference evidence="9 11" key="2">
    <citation type="submission" date="2016-11" db="EMBL/GenBank/DDBJ databases">
        <title>Mixed transmission modes and dynamic genome evolution in an obligate animal-bacterial symbiosis.</title>
        <authorList>
            <person name="Russell S.L."/>
            <person name="Corbett-Detig R.B."/>
            <person name="Cavanaugh C.M."/>
        </authorList>
    </citation>
    <scope>NUCLEOTIDE SEQUENCE [LARGE SCALE GENOMIC DNA]</scope>
    <source>
        <strain evidence="9">MA-KB16</strain>
    </source>
</reference>
<keyword evidence="4 6" id="KW-1133">Transmembrane helix</keyword>
<dbReference type="InterPro" id="IPR037185">
    <property type="entry name" value="EmrE-like"/>
</dbReference>
<feature type="transmembrane region" description="Helical" evidence="6">
    <location>
        <begin position="210"/>
        <end position="231"/>
    </location>
</feature>
<dbReference type="SUPFAM" id="SSF103481">
    <property type="entry name" value="Multidrug resistance efflux transporter EmrE"/>
    <property type="match status" value="2"/>
</dbReference>
<dbReference type="Gene3D" id="1.10.3730.20">
    <property type="match status" value="1"/>
</dbReference>